<evidence type="ECO:0000313" key="16">
    <source>
        <dbReference type="EMBL" id="NBC71307.1"/>
    </source>
</evidence>
<feature type="active site" description="Schiff-base intermediate with substrate" evidence="12 14">
    <location>
        <position position="168"/>
    </location>
</feature>
<dbReference type="PIRSF" id="PIRSF001365">
    <property type="entry name" value="DHDPS"/>
    <property type="match status" value="1"/>
</dbReference>
<dbReference type="NCBIfam" id="TIGR00674">
    <property type="entry name" value="dapA"/>
    <property type="match status" value="1"/>
</dbReference>
<dbReference type="HAMAP" id="MF_00418">
    <property type="entry name" value="DapA"/>
    <property type="match status" value="1"/>
</dbReference>
<evidence type="ECO:0000256" key="12">
    <source>
        <dbReference type="HAMAP-Rule" id="MF_00418"/>
    </source>
</evidence>
<dbReference type="InterPro" id="IPR002220">
    <property type="entry name" value="DapA-like"/>
</dbReference>
<comment type="caution">
    <text evidence="12">Lacks conserved residue(s) required for the propagation of feature annotation.</text>
</comment>
<protein>
    <recommendedName>
        <fullName evidence="4 12">4-hydroxy-tetrahydrodipicolinate synthase</fullName>
        <shortName evidence="12">HTPA synthase</shortName>
        <ecNumber evidence="4 12">4.3.3.7</ecNumber>
    </recommendedName>
</protein>
<dbReference type="GO" id="GO:0005737">
    <property type="term" value="C:cytoplasm"/>
    <property type="evidence" value="ECO:0007669"/>
    <property type="project" value="UniProtKB-SubCell"/>
</dbReference>
<dbReference type="EMBL" id="JAAAMU010000011">
    <property type="protein sequence ID" value="NBC71307.1"/>
    <property type="molecule type" value="Genomic_DNA"/>
</dbReference>
<dbReference type="InterPro" id="IPR013785">
    <property type="entry name" value="Aldolase_TIM"/>
</dbReference>
<keyword evidence="10 12" id="KW-0704">Schiff base</keyword>
<keyword evidence="9 12" id="KW-0456">Lyase</keyword>
<gene>
    <name evidence="12 16" type="primary">dapA</name>
    <name evidence="16" type="ORF">GT003_20115</name>
</gene>
<comment type="caution">
    <text evidence="16">The sequence shown here is derived from an EMBL/GenBank/DDBJ whole genome shotgun (WGS) entry which is preliminary data.</text>
</comment>
<sequence length="306" mass="33212">MLKEADLRGIFVPVVTPFSSDEELDEASFERYLAHLLSYDIQGVVINGTTGESPTVAWEEVGRLVRRAQAIMAARKKRIPLIVGTGTNDTRTTVRRTEIAGQWGADAALVVVPYYSRPSQAGIVEHFRRTSRTGLPVIAYEIPARTGVNLTLSSAAEILEMDGVIGMKDSSGGTELISALAHLTSKPVLCGEDALFHTMLSQGAAGGFLASANVLTNKFIEVFSRHRSGETERSKRAFDSLAPLIRLLFEDSNPAPLKHLLTDRGLIASDTLRAPLRPVSSELKAELEQAWRDINAAGKQTENGTD</sequence>
<evidence type="ECO:0000256" key="5">
    <source>
        <dbReference type="ARBA" id="ARBA00022490"/>
    </source>
</evidence>
<evidence type="ECO:0000256" key="3">
    <source>
        <dbReference type="ARBA" id="ARBA00007592"/>
    </source>
</evidence>
<dbReference type="PANTHER" id="PTHR12128">
    <property type="entry name" value="DIHYDRODIPICOLINATE SYNTHASE"/>
    <property type="match status" value="1"/>
</dbReference>
<proteinExistence type="inferred from homology"/>
<comment type="subunit">
    <text evidence="12">Homotetramer; dimer of dimers.</text>
</comment>
<evidence type="ECO:0000256" key="7">
    <source>
        <dbReference type="ARBA" id="ARBA00022915"/>
    </source>
</evidence>
<organism evidence="16 17">
    <name type="scientific">Paenibacillus sacheonensis</name>
    <dbReference type="NCBI Taxonomy" id="742054"/>
    <lineage>
        <taxon>Bacteria</taxon>
        <taxon>Bacillati</taxon>
        <taxon>Bacillota</taxon>
        <taxon>Bacilli</taxon>
        <taxon>Bacillales</taxon>
        <taxon>Paenibacillaceae</taxon>
        <taxon>Paenibacillus</taxon>
    </lineage>
</organism>
<feature type="active site" description="Proton donor/acceptor" evidence="12 14">
    <location>
        <position position="140"/>
    </location>
</feature>
<reference evidence="16 17" key="1">
    <citation type="submission" date="2020-01" db="EMBL/GenBank/DDBJ databases">
        <title>Paenibacillus soybeanensis sp. nov. isolated from the nodules of soybean (Glycine max(L.) Merr).</title>
        <authorList>
            <person name="Wang H."/>
        </authorList>
    </citation>
    <scope>NUCLEOTIDE SEQUENCE [LARGE SCALE GENOMIC DNA]</scope>
    <source>
        <strain evidence="16 17">DSM 23054</strain>
    </source>
</reference>
<dbReference type="PROSITE" id="PS00665">
    <property type="entry name" value="DHDPS_1"/>
    <property type="match status" value="1"/>
</dbReference>
<comment type="similarity">
    <text evidence="3 12 13">Belongs to the DapA family.</text>
</comment>
<keyword evidence="7 12" id="KW-0220">Diaminopimelate biosynthesis</keyword>
<comment type="pathway">
    <text evidence="2 12">Amino-acid biosynthesis; L-lysine biosynthesis via DAP pathway; (S)-tetrahydrodipicolinate from L-aspartate: step 3/4.</text>
</comment>
<evidence type="ECO:0000256" key="13">
    <source>
        <dbReference type="PIRNR" id="PIRNR001365"/>
    </source>
</evidence>
<keyword evidence="17" id="KW-1185">Reference proteome</keyword>
<dbReference type="GO" id="GO:0019877">
    <property type="term" value="P:diaminopimelate biosynthetic process"/>
    <property type="evidence" value="ECO:0007669"/>
    <property type="project" value="UniProtKB-UniRule"/>
</dbReference>
<dbReference type="GO" id="GO:0009089">
    <property type="term" value="P:lysine biosynthetic process via diaminopimelate"/>
    <property type="evidence" value="ECO:0007669"/>
    <property type="project" value="UniProtKB-UniRule"/>
</dbReference>
<evidence type="ECO:0000256" key="10">
    <source>
        <dbReference type="ARBA" id="ARBA00023270"/>
    </source>
</evidence>
<name>A0A7X4YRN8_9BACL</name>
<comment type="catalytic activity">
    <reaction evidence="11 12">
        <text>L-aspartate 4-semialdehyde + pyruvate = (2S,4S)-4-hydroxy-2,3,4,5-tetrahydrodipicolinate + H2O + H(+)</text>
        <dbReference type="Rhea" id="RHEA:34171"/>
        <dbReference type="ChEBI" id="CHEBI:15361"/>
        <dbReference type="ChEBI" id="CHEBI:15377"/>
        <dbReference type="ChEBI" id="CHEBI:15378"/>
        <dbReference type="ChEBI" id="CHEBI:67139"/>
        <dbReference type="ChEBI" id="CHEBI:537519"/>
        <dbReference type="EC" id="4.3.3.7"/>
    </reaction>
</comment>
<comment type="function">
    <text evidence="1 12">Catalyzes the condensation of (S)-aspartate-beta-semialdehyde [(S)-ASA] and pyruvate to 4-hydroxy-tetrahydrodipicolinate (HTPA).</text>
</comment>
<comment type="caution">
    <text evidence="12">Was originally thought to be a dihydrodipicolinate synthase (DHDPS), catalyzing the condensation of (S)-aspartate-beta-semialdehyde [(S)-ASA] and pyruvate to dihydrodipicolinate (DHDP). However, it was shown in E.coli that the product of the enzymatic reaction is not dihydrodipicolinate but in fact (4S)-4-hydroxy-2,3,4,5-tetrahydro-(2S)-dipicolinic acid (HTPA), and that the consecutive dehydration reaction leading to DHDP is not spontaneous but catalyzed by DapB.</text>
</comment>
<evidence type="ECO:0000313" key="17">
    <source>
        <dbReference type="Proteomes" id="UP000558113"/>
    </source>
</evidence>
<dbReference type="EC" id="4.3.3.7" evidence="4 12"/>
<dbReference type="AlphaFoldDB" id="A0A7X4YRN8"/>
<dbReference type="PRINTS" id="PR00146">
    <property type="entry name" value="DHPICSNTHASE"/>
</dbReference>
<keyword evidence="8 12" id="KW-0457">Lysine biosynthesis</keyword>
<accession>A0A7X4YRN8</accession>
<evidence type="ECO:0000256" key="11">
    <source>
        <dbReference type="ARBA" id="ARBA00047836"/>
    </source>
</evidence>
<dbReference type="RefSeq" id="WP_161701152.1">
    <property type="nucleotide sequence ID" value="NZ_JAAAMU010000011.1"/>
</dbReference>
<comment type="subcellular location">
    <subcellularLocation>
        <location evidence="12">Cytoplasm</location>
    </subcellularLocation>
</comment>
<evidence type="ECO:0000256" key="8">
    <source>
        <dbReference type="ARBA" id="ARBA00023154"/>
    </source>
</evidence>
<dbReference type="SMART" id="SM01130">
    <property type="entry name" value="DHDPS"/>
    <property type="match status" value="1"/>
</dbReference>
<dbReference type="InterPro" id="IPR005263">
    <property type="entry name" value="DapA"/>
</dbReference>
<keyword evidence="6 12" id="KW-0028">Amino-acid biosynthesis</keyword>
<evidence type="ECO:0000256" key="6">
    <source>
        <dbReference type="ARBA" id="ARBA00022605"/>
    </source>
</evidence>
<evidence type="ECO:0000256" key="4">
    <source>
        <dbReference type="ARBA" id="ARBA00012086"/>
    </source>
</evidence>
<evidence type="ECO:0000256" key="1">
    <source>
        <dbReference type="ARBA" id="ARBA00003294"/>
    </source>
</evidence>
<evidence type="ECO:0000256" key="2">
    <source>
        <dbReference type="ARBA" id="ARBA00005120"/>
    </source>
</evidence>
<evidence type="ECO:0000256" key="9">
    <source>
        <dbReference type="ARBA" id="ARBA00023239"/>
    </source>
</evidence>
<dbReference type="Pfam" id="PF00701">
    <property type="entry name" value="DHDPS"/>
    <property type="match status" value="1"/>
</dbReference>
<dbReference type="Proteomes" id="UP000558113">
    <property type="component" value="Unassembled WGS sequence"/>
</dbReference>
<dbReference type="UniPathway" id="UPA00034">
    <property type="reaction ID" value="UER00017"/>
</dbReference>
<dbReference type="OrthoDB" id="9782828at2"/>
<dbReference type="Gene3D" id="3.20.20.70">
    <property type="entry name" value="Aldolase class I"/>
    <property type="match status" value="1"/>
</dbReference>
<dbReference type="GO" id="GO:0008840">
    <property type="term" value="F:4-hydroxy-tetrahydrodipicolinate synthase activity"/>
    <property type="evidence" value="ECO:0007669"/>
    <property type="project" value="UniProtKB-UniRule"/>
</dbReference>
<dbReference type="CDD" id="cd00950">
    <property type="entry name" value="DHDPS"/>
    <property type="match status" value="1"/>
</dbReference>
<keyword evidence="5 12" id="KW-0963">Cytoplasm</keyword>
<dbReference type="InterPro" id="IPR020624">
    <property type="entry name" value="Schiff_base-form_aldolases_CS"/>
</dbReference>
<dbReference type="SUPFAM" id="SSF51569">
    <property type="entry name" value="Aldolase"/>
    <property type="match status" value="1"/>
</dbReference>
<feature type="site" description="Part of a proton relay during catalysis" evidence="12">
    <location>
        <position position="115"/>
    </location>
</feature>
<feature type="site" description="Part of a proton relay during catalysis" evidence="12">
    <location>
        <position position="49"/>
    </location>
</feature>
<evidence type="ECO:0000256" key="14">
    <source>
        <dbReference type="PIRSR" id="PIRSR001365-1"/>
    </source>
</evidence>
<feature type="binding site" evidence="12 15">
    <location>
        <position position="50"/>
    </location>
    <ligand>
        <name>pyruvate</name>
        <dbReference type="ChEBI" id="CHEBI:15361"/>
    </ligand>
</feature>
<dbReference type="PANTHER" id="PTHR12128:SF66">
    <property type="entry name" value="4-HYDROXY-2-OXOGLUTARATE ALDOLASE, MITOCHONDRIAL"/>
    <property type="match status" value="1"/>
</dbReference>
<evidence type="ECO:0000256" key="15">
    <source>
        <dbReference type="PIRSR" id="PIRSR001365-2"/>
    </source>
</evidence>